<keyword evidence="6 8" id="KW-1133">Transmembrane helix</keyword>
<dbReference type="InParanoid" id="A0A259U417"/>
<evidence type="ECO:0000256" key="5">
    <source>
        <dbReference type="ARBA" id="ARBA00022692"/>
    </source>
</evidence>
<protein>
    <submittedName>
        <fullName evidence="9">ABC transporter permease</fullName>
    </submittedName>
</protein>
<keyword evidence="10" id="KW-1185">Reference proteome</keyword>
<feature type="transmembrane region" description="Helical" evidence="8">
    <location>
        <begin position="112"/>
        <end position="133"/>
    </location>
</feature>
<dbReference type="PANTHER" id="PTHR30472">
    <property type="entry name" value="FERRIC ENTEROBACTIN TRANSPORT SYSTEM PERMEASE PROTEIN"/>
    <property type="match status" value="1"/>
</dbReference>
<feature type="transmembrane region" description="Helical" evidence="8">
    <location>
        <begin position="277"/>
        <end position="299"/>
    </location>
</feature>
<keyword evidence="5 8" id="KW-0812">Transmembrane</keyword>
<name>A0A259U417_9BACT</name>
<evidence type="ECO:0000256" key="2">
    <source>
        <dbReference type="ARBA" id="ARBA00007935"/>
    </source>
</evidence>
<evidence type="ECO:0000256" key="1">
    <source>
        <dbReference type="ARBA" id="ARBA00004651"/>
    </source>
</evidence>
<feature type="transmembrane region" description="Helical" evidence="8">
    <location>
        <begin position="53"/>
        <end position="73"/>
    </location>
</feature>
<dbReference type="PANTHER" id="PTHR30472:SF25">
    <property type="entry name" value="ABC TRANSPORTER PERMEASE PROTEIN MJ0876-RELATED"/>
    <property type="match status" value="1"/>
</dbReference>
<organism evidence="9 10">
    <name type="scientific">Rubricoccus marinus</name>
    <dbReference type="NCBI Taxonomy" id="716817"/>
    <lineage>
        <taxon>Bacteria</taxon>
        <taxon>Pseudomonadati</taxon>
        <taxon>Rhodothermota</taxon>
        <taxon>Rhodothermia</taxon>
        <taxon>Rhodothermales</taxon>
        <taxon>Rubricoccaceae</taxon>
        <taxon>Rubricoccus</taxon>
    </lineage>
</organism>
<keyword evidence="7 8" id="KW-0472">Membrane</keyword>
<feature type="transmembrane region" description="Helical" evidence="8">
    <location>
        <begin position="305"/>
        <end position="323"/>
    </location>
</feature>
<evidence type="ECO:0000313" key="9">
    <source>
        <dbReference type="EMBL" id="OZC04574.1"/>
    </source>
</evidence>
<evidence type="ECO:0000256" key="4">
    <source>
        <dbReference type="ARBA" id="ARBA00022475"/>
    </source>
</evidence>
<dbReference type="FunCoup" id="A0A259U417">
    <property type="interactions" value="205"/>
</dbReference>
<comment type="caution">
    <text evidence="9">The sequence shown here is derived from an EMBL/GenBank/DDBJ whole genome shotgun (WGS) entry which is preliminary data.</text>
</comment>
<feature type="transmembrane region" description="Helical" evidence="8">
    <location>
        <begin position="196"/>
        <end position="217"/>
    </location>
</feature>
<dbReference type="Proteomes" id="UP000216446">
    <property type="component" value="Unassembled WGS sequence"/>
</dbReference>
<evidence type="ECO:0000256" key="7">
    <source>
        <dbReference type="ARBA" id="ARBA00023136"/>
    </source>
</evidence>
<feature type="transmembrane region" description="Helical" evidence="8">
    <location>
        <begin position="237"/>
        <end position="265"/>
    </location>
</feature>
<dbReference type="GO" id="GO:0005886">
    <property type="term" value="C:plasma membrane"/>
    <property type="evidence" value="ECO:0007669"/>
    <property type="project" value="UniProtKB-SubCell"/>
</dbReference>
<evidence type="ECO:0000313" key="10">
    <source>
        <dbReference type="Proteomes" id="UP000216446"/>
    </source>
</evidence>
<gene>
    <name evidence="9" type="ORF">BSZ36_03855</name>
</gene>
<feature type="transmembrane region" description="Helical" evidence="8">
    <location>
        <begin position="145"/>
        <end position="167"/>
    </location>
</feature>
<dbReference type="OrthoDB" id="9811721at2"/>
<comment type="similarity">
    <text evidence="2">Belongs to the binding-protein-dependent transport system permease family. FecCD subfamily.</text>
</comment>
<dbReference type="EMBL" id="MQWB01000001">
    <property type="protein sequence ID" value="OZC04574.1"/>
    <property type="molecule type" value="Genomic_DNA"/>
</dbReference>
<dbReference type="InterPro" id="IPR037294">
    <property type="entry name" value="ABC_BtuC-like"/>
</dbReference>
<keyword evidence="3" id="KW-0813">Transport</keyword>
<evidence type="ECO:0000256" key="6">
    <source>
        <dbReference type="ARBA" id="ARBA00022989"/>
    </source>
</evidence>
<proteinExistence type="inferred from homology"/>
<reference evidence="9 10" key="1">
    <citation type="submission" date="2016-11" db="EMBL/GenBank/DDBJ databases">
        <title>Study of marine rhodopsin-containing bacteria.</title>
        <authorList>
            <person name="Yoshizawa S."/>
            <person name="Kumagai Y."/>
            <person name="Kogure K."/>
        </authorList>
    </citation>
    <scope>NUCLEOTIDE SEQUENCE [LARGE SCALE GENOMIC DNA]</scope>
    <source>
        <strain evidence="9 10">SG-29</strain>
    </source>
</reference>
<dbReference type="InterPro" id="IPR000522">
    <property type="entry name" value="ABC_transptr_permease_BtuC"/>
</dbReference>
<dbReference type="AlphaFoldDB" id="A0A259U417"/>
<accession>A0A259U417</accession>
<sequence length="332" mass="33649">MRAVVLGLVVVGAVVFVLSLFVGSSNVSPARIWAALIGEGDRAAEPILHQIRLPRAILALAVGGGLSVIGVAMQALVRNPLAEPYVLGASGGASAGAALFYLGFLPPVLTKAFSMPLAAVVGSWLALAFVFLVARQGPRLSTARLLLAGVAVSALLGAVTAFVTFASPEPDKLRAVLFWLLGSLAGATWPGVLVPLAVSTAGAAVLWALARPLDLLATGEEPAMALGVPVEGLKRGLLAVSAVVTGVLVAAAGLVGFVGLIAPHAIRLMAGPGHRRLVPLAFGGGAVFMLLADIAARVVLPGQEMPVGVVTAICGVPFFLLLLRRGNAETMV</sequence>
<comment type="subcellular location">
    <subcellularLocation>
        <location evidence="1">Cell membrane</location>
        <topology evidence="1">Multi-pass membrane protein</topology>
    </subcellularLocation>
</comment>
<dbReference type="CDD" id="cd06550">
    <property type="entry name" value="TM_ABC_iron-siderophores_like"/>
    <property type="match status" value="1"/>
</dbReference>
<dbReference type="SUPFAM" id="SSF81345">
    <property type="entry name" value="ABC transporter involved in vitamin B12 uptake, BtuC"/>
    <property type="match status" value="1"/>
</dbReference>
<evidence type="ECO:0000256" key="3">
    <source>
        <dbReference type="ARBA" id="ARBA00022448"/>
    </source>
</evidence>
<dbReference type="GO" id="GO:0022857">
    <property type="term" value="F:transmembrane transporter activity"/>
    <property type="evidence" value="ECO:0007669"/>
    <property type="project" value="InterPro"/>
</dbReference>
<feature type="transmembrane region" description="Helical" evidence="8">
    <location>
        <begin position="85"/>
        <end position="106"/>
    </location>
</feature>
<dbReference type="Gene3D" id="1.10.3470.10">
    <property type="entry name" value="ABC transporter involved in vitamin B12 uptake, BtuC"/>
    <property type="match status" value="1"/>
</dbReference>
<dbReference type="Pfam" id="PF01032">
    <property type="entry name" value="FecCD"/>
    <property type="match status" value="1"/>
</dbReference>
<evidence type="ECO:0000256" key="8">
    <source>
        <dbReference type="SAM" id="Phobius"/>
    </source>
</evidence>
<dbReference type="FunFam" id="1.10.3470.10:FF:000001">
    <property type="entry name" value="Vitamin B12 ABC transporter permease BtuC"/>
    <property type="match status" value="1"/>
</dbReference>
<keyword evidence="4" id="KW-1003">Cell membrane</keyword>